<proteinExistence type="predicted"/>
<gene>
    <name evidence="1" type="ORF">PTSG_04802</name>
</gene>
<evidence type="ECO:0000313" key="1">
    <source>
        <dbReference type="EMBL" id="EGD73088.1"/>
    </source>
</evidence>
<dbReference type="InParanoid" id="F2U9R1"/>
<dbReference type="EMBL" id="GL832965">
    <property type="protein sequence ID" value="EGD73088.1"/>
    <property type="molecule type" value="Genomic_DNA"/>
</dbReference>
<evidence type="ECO:0000313" key="2">
    <source>
        <dbReference type="Proteomes" id="UP000007799"/>
    </source>
</evidence>
<keyword evidence="2" id="KW-1185">Reference proteome</keyword>
<reference evidence="1" key="1">
    <citation type="submission" date="2009-08" db="EMBL/GenBank/DDBJ databases">
        <title>Annotation of Salpingoeca rosetta.</title>
        <authorList>
            <consortium name="The Broad Institute Genome Sequencing Platform"/>
            <person name="Russ C."/>
            <person name="Cuomo C."/>
            <person name="Burger G."/>
            <person name="Gray M.W."/>
            <person name="Holland P.W.H."/>
            <person name="King N."/>
            <person name="Lang F.B.F."/>
            <person name="Roger A.J."/>
            <person name="Ruiz-Trillo I."/>
            <person name="Young S.K."/>
            <person name="Zeng Q."/>
            <person name="Gargeya S."/>
            <person name="Alvarado L."/>
            <person name="Berlin A."/>
            <person name="Chapman S.B."/>
            <person name="Chen Z."/>
            <person name="Freedman E."/>
            <person name="Gellesch M."/>
            <person name="Goldberg J."/>
            <person name="Griggs A."/>
            <person name="Gujja S."/>
            <person name="Heilman E."/>
            <person name="Heiman D."/>
            <person name="Howarth C."/>
            <person name="Mehta T."/>
            <person name="Neiman D."/>
            <person name="Pearson M."/>
            <person name="Roberts A."/>
            <person name="Saif S."/>
            <person name="Shea T."/>
            <person name="Shenoy N."/>
            <person name="Sisk P."/>
            <person name="Stolte C."/>
            <person name="Sykes S."/>
            <person name="White J."/>
            <person name="Yandava C."/>
            <person name="Haas B."/>
            <person name="Nusbaum C."/>
            <person name="Birren B."/>
        </authorList>
    </citation>
    <scope>NUCLEOTIDE SEQUENCE [LARGE SCALE GENOMIC DNA]</scope>
    <source>
        <strain evidence="1">ATCC 50818</strain>
    </source>
</reference>
<sequence>MAPKQEDSGLPVVVFYPLRRIGNRNYSVERKLWVVRNALTRYHKPSPSAVVANYYKPYGALAALKNAVAEANQGKGVRVLIVCHGCRVRPDGVQLSDGRDMYLHRGDIMNAISEGVGKKGGKGYIYAACCHSADGDDTPFVTSGNNVVYNGFGLGKGAFVPTVRRAVRAM</sequence>
<dbReference type="AlphaFoldDB" id="F2U9R1"/>
<accession>F2U9R1</accession>
<dbReference type="Proteomes" id="UP000007799">
    <property type="component" value="Unassembled WGS sequence"/>
</dbReference>
<organism evidence="2">
    <name type="scientific">Salpingoeca rosetta (strain ATCC 50818 / BSB-021)</name>
    <dbReference type="NCBI Taxonomy" id="946362"/>
    <lineage>
        <taxon>Eukaryota</taxon>
        <taxon>Choanoflagellata</taxon>
        <taxon>Craspedida</taxon>
        <taxon>Salpingoecidae</taxon>
        <taxon>Salpingoeca</taxon>
    </lineage>
</organism>
<dbReference type="GeneID" id="16074697"/>
<dbReference type="RefSeq" id="XP_004994119.1">
    <property type="nucleotide sequence ID" value="XM_004994062.1"/>
</dbReference>
<protein>
    <submittedName>
        <fullName evidence="1">Uncharacterized protein</fullName>
    </submittedName>
</protein>
<dbReference type="KEGG" id="sre:PTSG_04802"/>
<name>F2U9R1_SALR5</name>